<keyword evidence="3" id="KW-0378">Hydrolase</keyword>
<proteinExistence type="predicted"/>
<dbReference type="AlphaFoldDB" id="A0A8J2SFL6"/>
<gene>
    <name evidence="6" type="ORF">PECAL_3P17830</name>
</gene>
<dbReference type="SUPFAM" id="SSF88723">
    <property type="entry name" value="PIN domain-like"/>
    <property type="match status" value="1"/>
</dbReference>
<dbReference type="GO" id="GO:0017108">
    <property type="term" value="F:5'-flap endonuclease activity"/>
    <property type="evidence" value="ECO:0007669"/>
    <property type="project" value="TreeGrafter"/>
</dbReference>
<accession>A0A8J2SFL6</accession>
<dbReference type="Gene3D" id="3.40.50.1010">
    <property type="entry name" value="5'-nuclease"/>
    <property type="match status" value="2"/>
</dbReference>
<dbReference type="Proteomes" id="UP000789595">
    <property type="component" value="Unassembled WGS sequence"/>
</dbReference>
<keyword evidence="1" id="KW-0597">Phosphoprotein</keyword>
<dbReference type="EMBL" id="CAKKNE010000003">
    <property type="protein sequence ID" value="CAH0371828.1"/>
    <property type="molecule type" value="Genomic_DNA"/>
</dbReference>
<evidence type="ECO:0000256" key="4">
    <source>
        <dbReference type="ARBA" id="ARBA00023128"/>
    </source>
</evidence>
<dbReference type="PRINTS" id="PR00853">
    <property type="entry name" value="XPGRADSUPER"/>
</dbReference>
<dbReference type="Gene3D" id="1.10.150.20">
    <property type="entry name" value="5' to 3' exonuclease, C-terminal subdomain"/>
    <property type="match status" value="1"/>
</dbReference>
<organism evidence="6 7">
    <name type="scientific">Pelagomonas calceolata</name>
    <dbReference type="NCBI Taxonomy" id="35677"/>
    <lineage>
        <taxon>Eukaryota</taxon>
        <taxon>Sar</taxon>
        <taxon>Stramenopiles</taxon>
        <taxon>Ochrophyta</taxon>
        <taxon>Pelagophyceae</taxon>
        <taxon>Pelagomonadales</taxon>
        <taxon>Pelagomonadaceae</taxon>
        <taxon>Pelagomonas</taxon>
    </lineage>
</organism>
<evidence type="ECO:0000313" key="7">
    <source>
        <dbReference type="Proteomes" id="UP000789595"/>
    </source>
</evidence>
<dbReference type="InterPro" id="IPR029060">
    <property type="entry name" value="PIN-like_dom_sf"/>
</dbReference>
<dbReference type="SUPFAM" id="SSF47807">
    <property type="entry name" value="5' to 3' exonuclease, C-terminal subdomain"/>
    <property type="match status" value="1"/>
</dbReference>
<sequence length="260" mass="26478">MGITKLHAHLKPLSRDVDVAAYAGCSVGVDASAWLHRAYHGARADGAADVEARVAAFFADYAAALAGRDVRAVLVFDGKGPAAKKAVAGAKAPRGRGSPYAFVAAARAAAAAAGATCVQAAGEADAELAARARRGDVCCVLTDDCDLVAMGAPRCLFAAKLATAGDGRPTLVGSEFELRALGASGTFLGWPRERFVAFCVASGCDYAKNVPGVGPARALALSAGAADAEVVLQRLLREPRCPEGFADAFRAAVRLFTAGD</sequence>
<evidence type="ECO:0000313" key="6">
    <source>
        <dbReference type="EMBL" id="CAH0371828.1"/>
    </source>
</evidence>
<dbReference type="InterPro" id="IPR006085">
    <property type="entry name" value="XPG_DNA_repair_N"/>
</dbReference>
<evidence type="ECO:0000259" key="5">
    <source>
        <dbReference type="SMART" id="SM00485"/>
    </source>
</evidence>
<dbReference type="Pfam" id="PF00752">
    <property type="entry name" value="XPG_N"/>
    <property type="match status" value="1"/>
</dbReference>
<feature type="domain" description="XPG N-terminal" evidence="5">
    <location>
        <begin position="1"/>
        <end position="98"/>
    </location>
</feature>
<dbReference type="InterPro" id="IPR036279">
    <property type="entry name" value="5-3_exonuclease_C_sf"/>
</dbReference>
<comment type="caution">
    <text evidence="6">The sequence shown here is derived from an EMBL/GenBank/DDBJ whole genome shotgun (WGS) entry which is preliminary data.</text>
</comment>
<evidence type="ECO:0000256" key="3">
    <source>
        <dbReference type="ARBA" id="ARBA00022801"/>
    </source>
</evidence>
<dbReference type="InterPro" id="IPR006084">
    <property type="entry name" value="XPG/Rad2"/>
</dbReference>
<dbReference type="PANTHER" id="PTHR11081:SF65">
    <property type="entry name" value="DNA DAMAGE-INDUCIBLE PROTEIN DIN7-RELATED"/>
    <property type="match status" value="1"/>
</dbReference>
<dbReference type="SMART" id="SM00485">
    <property type="entry name" value="XPGN"/>
    <property type="match status" value="1"/>
</dbReference>
<evidence type="ECO:0000256" key="1">
    <source>
        <dbReference type="ARBA" id="ARBA00022553"/>
    </source>
</evidence>
<dbReference type="PANTHER" id="PTHR11081">
    <property type="entry name" value="FLAP ENDONUCLEASE FAMILY MEMBER"/>
    <property type="match status" value="1"/>
</dbReference>
<keyword evidence="4" id="KW-0496">Mitochondrion</keyword>
<evidence type="ECO:0000256" key="2">
    <source>
        <dbReference type="ARBA" id="ARBA00022722"/>
    </source>
</evidence>
<reference evidence="6" key="1">
    <citation type="submission" date="2021-11" db="EMBL/GenBank/DDBJ databases">
        <authorList>
            <consortium name="Genoscope - CEA"/>
            <person name="William W."/>
        </authorList>
    </citation>
    <scope>NUCLEOTIDE SEQUENCE</scope>
</reference>
<keyword evidence="7" id="KW-1185">Reference proteome</keyword>
<name>A0A8J2SFL6_9STRA</name>
<dbReference type="Pfam" id="PF00867">
    <property type="entry name" value="XPG_I"/>
    <property type="match status" value="1"/>
</dbReference>
<dbReference type="InterPro" id="IPR006086">
    <property type="entry name" value="XPG-I_dom"/>
</dbReference>
<keyword evidence="2" id="KW-0540">Nuclease</keyword>
<protein>
    <recommendedName>
        <fullName evidence="5">XPG N-terminal domain-containing protein</fullName>
    </recommendedName>
</protein>